<evidence type="ECO:0000313" key="14">
    <source>
        <dbReference type="EMBL" id="SDP79905.1"/>
    </source>
</evidence>
<dbReference type="CDD" id="cd00082">
    <property type="entry name" value="HisKA"/>
    <property type="match status" value="1"/>
</dbReference>
<dbReference type="Proteomes" id="UP000182412">
    <property type="component" value="Unassembled WGS sequence"/>
</dbReference>
<dbReference type="InterPro" id="IPR035965">
    <property type="entry name" value="PAS-like_dom_sf"/>
</dbReference>
<keyword evidence="4" id="KW-0597">Phosphoprotein</keyword>
<keyword evidence="6" id="KW-0547">Nucleotide-binding</keyword>
<dbReference type="InterPro" id="IPR005467">
    <property type="entry name" value="His_kinase_dom"/>
</dbReference>
<evidence type="ECO:0000256" key="9">
    <source>
        <dbReference type="ARBA" id="ARBA00023012"/>
    </source>
</evidence>
<dbReference type="PROSITE" id="PS50109">
    <property type="entry name" value="HIS_KIN"/>
    <property type="match status" value="1"/>
</dbReference>
<dbReference type="SMART" id="SM00388">
    <property type="entry name" value="HisKA"/>
    <property type="match status" value="1"/>
</dbReference>
<dbReference type="InterPro" id="IPR003661">
    <property type="entry name" value="HisK_dim/P_dom"/>
</dbReference>
<comment type="subunit">
    <text evidence="10">At low DSF concentrations, interacts with RpfF.</text>
</comment>
<dbReference type="PANTHER" id="PTHR43047">
    <property type="entry name" value="TWO-COMPONENT HISTIDINE PROTEIN KINASE"/>
    <property type="match status" value="1"/>
</dbReference>
<gene>
    <name evidence="14" type="ORF">SAMN05216366_1633</name>
</gene>
<dbReference type="EMBL" id="FNJQ01000063">
    <property type="protein sequence ID" value="SDP79905.1"/>
    <property type="molecule type" value="Genomic_DNA"/>
</dbReference>
<dbReference type="PRINTS" id="PR00344">
    <property type="entry name" value="BCTRLSENSOR"/>
</dbReference>
<evidence type="ECO:0000256" key="7">
    <source>
        <dbReference type="ARBA" id="ARBA00022777"/>
    </source>
</evidence>
<keyword evidence="5" id="KW-0808">Transferase</keyword>
<organism evidence="14 15">
    <name type="scientific">Selenomonas ruminantium</name>
    <dbReference type="NCBI Taxonomy" id="971"/>
    <lineage>
        <taxon>Bacteria</taxon>
        <taxon>Bacillati</taxon>
        <taxon>Bacillota</taxon>
        <taxon>Negativicutes</taxon>
        <taxon>Selenomonadales</taxon>
        <taxon>Selenomonadaceae</taxon>
        <taxon>Selenomonas</taxon>
    </lineage>
</organism>
<accession>A0A1H0VNZ1</accession>
<feature type="domain" description="Histidine kinase" evidence="13">
    <location>
        <begin position="185"/>
        <end position="405"/>
    </location>
</feature>
<comment type="catalytic activity">
    <reaction evidence="1">
        <text>ATP + protein L-histidine = ADP + protein N-phospho-L-histidine.</text>
        <dbReference type="EC" id="2.7.13.3"/>
    </reaction>
</comment>
<evidence type="ECO:0000256" key="4">
    <source>
        <dbReference type="ARBA" id="ARBA00022553"/>
    </source>
</evidence>
<dbReference type="FunFam" id="1.10.287.130:FF:000002">
    <property type="entry name" value="Two-component osmosensing histidine kinase"/>
    <property type="match status" value="1"/>
</dbReference>
<keyword evidence="9" id="KW-0902">Two-component regulatory system</keyword>
<evidence type="ECO:0000259" key="13">
    <source>
        <dbReference type="PROSITE" id="PS50109"/>
    </source>
</evidence>
<sequence length="461" mass="50808">MSKTVKKLPPQLQGVMSQIEALEARLDASKQYMSAVFSAAKVGICLLDAEGNVLAVNDMGRIIMQAEGVNVLGRQFGDAFCCENSLEKGCGHGRNCRHCPVRSNIEAAVADDDFSSEFTVQMKNAHSGERMWLQLGVSQHGTGKEKQLIITMVDESLRKRYEQELEKAKTAAENADRAKTQFLSTMSHEIRTPLNGIVGMLELAGREPLTEKQQECLQNAKHSADDLLHILNDILDFAKLENGRLRLEHIGFDLHETLARMGAIYEQLAGAKGLKFVLTDYSSLPRLVQGDPLRLRQVLHNLLANALKFTETGKITLAAYLGSRQGQPTLEFSVEDTGIGVDECMIDRIFRPFTQADSSTTRLFGGTGLGLMISRELIELMGGTISIDSELGQGTCMSFWMPLQEADSTTGEKRIFLRPRKAGGKEGSAVLHDDPRTENLMNYCMQKMANGISLPSREGLP</sequence>
<comment type="similarity">
    <text evidence="2">In the N-terminal section; belongs to the phytochrome family.</text>
</comment>
<protein>
    <recommendedName>
        <fullName evidence="12">Circadian input-output histidine kinase CikA</fullName>
        <ecNumber evidence="3">2.7.13.3</ecNumber>
    </recommendedName>
    <alternativeName>
        <fullName evidence="11">Sensory/regulatory protein RpfC</fullName>
    </alternativeName>
</protein>
<evidence type="ECO:0000256" key="2">
    <source>
        <dbReference type="ARBA" id="ARBA00006402"/>
    </source>
</evidence>
<keyword evidence="8" id="KW-0067">ATP-binding</keyword>
<dbReference type="FunFam" id="3.30.565.10:FF:000010">
    <property type="entry name" value="Sensor histidine kinase RcsC"/>
    <property type="match status" value="1"/>
</dbReference>
<dbReference type="InterPro" id="IPR036890">
    <property type="entry name" value="HATPase_C_sf"/>
</dbReference>
<evidence type="ECO:0000256" key="8">
    <source>
        <dbReference type="ARBA" id="ARBA00022840"/>
    </source>
</evidence>
<dbReference type="InterPro" id="IPR003594">
    <property type="entry name" value="HATPase_dom"/>
</dbReference>
<dbReference type="GO" id="GO:0000155">
    <property type="term" value="F:phosphorelay sensor kinase activity"/>
    <property type="evidence" value="ECO:0007669"/>
    <property type="project" value="InterPro"/>
</dbReference>
<evidence type="ECO:0000256" key="11">
    <source>
        <dbReference type="ARBA" id="ARBA00068150"/>
    </source>
</evidence>
<reference evidence="14 15" key="1">
    <citation type="submission" date="2016-10" db="EMBL/GenBank/DDBJ databases">
        <authorList>
            <person name="de Groot N.N."/>
        </authorList>
    </citation>
    <scope>NUCLEOTIDE SEQUENCE [LARGE SCALE GENOMIC DNA]</scope>
    <source>
        <strain evidence="14 15">S137</strain>
    </source>
</reference>
<dbReference type="SUPFAM" id="SSF55785">
    <property type="entry name" value="PYP-like sensor domain (PAS domain)"/>
    <property type="match status" value="1"/>
</dbReference>
<dbReference type="SUPFAM" id="SSF47384">
    <property type="entry name" value="Homodimeric domain of signal transducing histidine kinase"/>
    <property type="match status" value="1"/>
</dbReference>
<evidence type="ECO:0000256" key="10">
    <source>
        <dbReference type="ARBA" id="ARBA00064003"/>
    </source>
</evidence>
<dbReference type="Pfam" id="PF02518">
    <property type="entry name" value="HATPase_c"/>
    <property type="match status" value="1"/>
</dbReference>
<proteinExistence type="inferred from homology"/>
<dbReference type="Gene3D" id="3.30.450.20">
    <property type="entry name" value="PAS domain"/>
    <property type="match status" value="1"/>
</dbReference>
<dbReference type="InterPro" id="IPR004358">
    <property type="entry name" value="Sig_transdc_His_kin-like_C"/>
</dbReference>
<dbReference type="AlphaFoldDB" id="A0A1H0VNZ1"/>
<dbReference type="InterPro" id="IPR036097">
    <property type="entry name" value="HisK_dim/P_sf"/>
</dbReference>
<name>A0A1H0VNZ1_SELRU</name>
<dbReference type="EC" id="2.7.13.3" evidence="3"/>
<evidence type="ECO:0000256" key="3">
    <source>
        <dbReference type="ARBA" id="ARBA00012438"/>
    </source>
</evidence>
<dbReference type="PANTHER" id="PTHR43047:SF78">
    <property type="entry name" value="SENSORY_REGULATORY PROTEIN RPFC"/>
    <property type="match status" value="1"/>
</dbReference>
<dbReference type="CDD" id="cd16922">
    <property type="entry name" value="HATPase_EvgS-ArcB-TorS-like"/>
    <property type="match status" value="1"/>
</dbReference>
<evidence type="ECO:0000313" key="15">
    <source>
        <dbReference type="Proteomes" id="UP000182412"/>
    </source>
</evidence>
<dbReference type="GO" id="GO:0005524">
    <property type="term" value="F:ATP binding"/>
    <property type="evidence" value="ECO:0007669"/>
    <property type="project" value="UniProtKB-KW"/>
</dbReference>
<dbReference type="Gene3D" id="3.30.565.10">
    <property type="entry name" value="Histidine kinase-like ATPase, C-terminal domain"/>
    <property type="match status" value="1"/>
</dbReference>
<dbReference type="Pfam" id="PF00512">
    <property type="entry name" value="HisKA"/>
    <property type="match status" value="1"/>
</dbReference>
<dbReference type="Gene3D" id="1.10.287.130">
    <property type="match status" value="1"/>
</dbReference>
<dbReference type="SMART" id="SM00387">
    <property type="entry name" value="HATPase_c"/>
    <property type="match status" value="1"/>
</dbReference>
<dbReference type="RefSeq" id="WP_074573679.1">
    <property type="nucleotide sequence ID" value="NZ_FNJQ01000063.1"/>
</dbReference>
<evidence type="ECO:0000256" key="12">
    <source>
        <dbReference type="ARBA" id="ARBA00074306"/>
    </source>
</evidence>
<evidence type="ECO:0000256" key="1">
    <source>
        <dbReference type="ARBA" id="ARBA00000085"/>
    </source>
</evidence>
<dbReference type="OrthoDB" id="9805486at2"/>
<dbReference type="SUPFAM" id="SSF55874">
    <property type="entry name" value="ATPase domain of HSP90 chaperone/DNA topoisomerase II/histidine kinase"/>
    <property type="match status" value="1"/>
</dbReference>
<evidence type="ECO:0000256" key="5">
    <source>
        <dbReference type="ARBA" id="ARBA00022679"/>
    </source>
</evidence>
<keyword evidence="7 14" id="KW-0418">Kinase</keyword>
<evidence type="ECO:0000256" key="6">
    <source>
        <dbReference type="ARBA" id="ARBA00022741"/>
    </source>
</evidence>